<sequence length="87" mass="9611">MTVRFQPAWVGEDALLLSVNLRQRPRVTASMIVSLSPPADVPACPRDEVDVEVHVDFGILGRALDIRRTLDAPQPFIDLLAPFASPY</sequence>
<reference evidence="1 2" key="1">
    <citation type="submission" date="2019-02" db="EMBL/GenBank/DDBJ databases">
        <title>Deep-cultivation of Planctomycetes and their phenomic and genomic characterization uncovers novel biology.</title>
        <authorList>
            <person name="Wiegand S."/>
            <person name="Jogler M."/>
            <person name="Boedeker C."/>
            <person name="Pinto D."/>
            <person name="Vollmers J."/>
            <person name="Rivas-Marin E."/>
            <person name="Kohn T."/>
            <person name="Peeters S.H."/>
            <person name="Heuer A."/>
            <person name="Rast P."/>
            <person name="Oberbeckmann S."/>
            <person name="Bunk B."/>
            <person name="Jeske O."/>
            <person name="Meyerdierks A."/>
            <person name="Storesund J.E."/>
            <person name="Kallscheuer N."/>
            <person name="Luecker S."/>
            <person name="Lage O.M."/>
            <person name="Pohl T."/>
            <person name="Merkel B.J."/>
            <person name="Hornburger P."/>
            <person name="Mueller R.-W."/>
            <person name="Bruemmer F."/>
            <person name="Labrenz M."/>
            <person name="Spormann A.M."/>
            <person name="Op den Camp H."/>
            <person name="Overmann J."/>
            <person name="Amann R."/>
            <person name="Jetten M.S.M."/>
            <person name="Mascher T."/>
            <person name="Medema M.H."/>
            <person name="Devos D.P."/>
            <person name="Kaster A.-K."/>
            <person name="Ovreas L."/>
            <person name="Rohde M."/>
            <person name="Galperin M.Y."/>
            <person name="Jogler C."/>
        </authorList>
    </citation>
    <scope>NUCLEOTIDE SEQUENCE [LARGE SCALE GENOMIC DNA]</scope>
    <source>
        <strain evidence="1 2">SV_7m_r</strain>
    </source>
</reference>
<accession>A0A517SZV4</accession>
<keyword evidence="2" id="KW-1185">Reference proteome</keyword>
<evidence type="ECO:0000313" key="2">
    <source>
        <dbReference type="Proteomes" id="UP000315003"/>
    </source>
</evidence>
<evidence type="ECO:0000313" key="1">
    <source>
        <dbReference type="EMBL" id="QDT61561.1"/>
    </source>
</evidence>
<dbReference type="AlphaFoldDB" id="A0A517SZV4"/>
<dbReference type="EMBL" id="CP036272">
    <property type="protein sequence ID" value="QDT61561.1"/>
    <property type="molecule type" value="Genomic_DNA"/>
</dbReference>
<protein>
    <submittedName>
        <fullName evidence="1">Uncharacterized protein</fullName>
    </submittedName>
</protein>
<name>A0A517SZV4_9BACT</name>
<gene>
    <name evidence="1" type="ORF">SV7mr_40980</name>
</gene>
<dbReference type="Proteomes" id="UP000315003">
    <property type="component" value="Chromosome"/>
</dbReference>
<proteinExistence type="predicted"/>
<organism evidence="1 2">
    <name type="scientific">Stieleria bergensis</name>
    <dbReference type="NCBI Taxonomy" id="2528025"/>
    <lineage>
        <taxon>Bacteria</taxon>
        <taxon>Pseudomonadati</taxon>
        <taxon>Planctomycetota</taxon>
        <taxon>Planctomycetia</taxon>
        <taxon>Pirellulales</taxon>
        <taxon>Pirellulaceae</taxon>
        <taxon>Stieleria</taxon>
    </lineage>
</organism>